<dbReference type="AlphaFoldDB" id="A0A6J8ETL0"/>
<proteinExistence type="predicted"/>
<evidence type="ECO:0000259" key="1">
    <source>
        <dbReference type="Pfam" id="PF21787"/>
    </source>
</evidence>
<dbReference type="Proteomes" id="UP000507470">
    <property type="component" value="Unassembled WGS sequence"/>
</dbReference>
<dbReference type="Pfam" id="PF21787">
    <property type="entry name" value="TNP-like_RNaseH_N"/>
    <property type="match status" value="1"/>
</dbReference>
<sequence>MLKEEAAKMGLFDEQWMSYFGLLFDEVKVKKDLVNDKNTGELVGYVDLDSVGNQILELVKLANNTSSKLAKFMLVLMVKGVTTSLKFPFAAFTTTSITADFLYPIIWKGEQSGQHFGHLRHKTGANNNPTVYEVRNIMIQIRTKGAQALAPKRGNTQRGNTNRQHGFIKRLKIAKLMLVQDLNLTGKLNGESSQDTDCMTYNDKIVEIANISDIAAENQAPTIYTGVTHNASVRND</sequence>
<keyword evidence="3" id="KW-1185">Reference proteome</keyword>
<name>A0A6J8ETL0_MYTCO</name>
<dbReference type="OrthoDB" id="2441813at2759"/>
<evidence type="ECO:0000313" key="3">
    <source>
        <dbReference type="Proteomes" id="UP000507470"/>
    </source>
</evidence>
<feature type="domain" description="Transposable element P transposase-like RNase H" evidence="1">
    <location>
        <begin position="14"/>
        <end position="108"/>
    </location>
</feature>
<reference evidence="2 3" key="1">
    <citation type="submission" date="2020-06" db="EMBL/GenBank/DDBJ databases">
        <authorList>
            <person name="Li R."/>
            <person name="Bekaert M."/>
        </authorList>
    </citation>
    <scope>NUCLEOTIDE SEQUENCE [LARGE SCALE GENOMIC DNA]</scope>
    <source>
        <strain evidence="3">wild</strain>
    </source>
</reference>
<evidence type="ECO:0000313" key="2">
    <source>
        <dbReference type="EMBL" id="CAC5423969.1"/>
    </source>
</evidence>
<dbReference type="InterPro" id="IPR048365">
    <property type="entry name" value="TNP-like_RNaseH_N"/>
</dbReference>
<organism evidence="2 3">
    <name type="scientific">Mytilus coruscus</name>
    <name type="common">Sea mussel</name>
    <dbReference type="NCBI Taxonomy" id="42192"/>
    <lineage>
        <taxon>Eukaryota</taxon>
        <taxon>Metazoa</taxon>
        <taxon>Spiralia</taxon>
        <taxon>Lophotrochozoa</taxon>
        <taxon>Mollusca</taxon>
        <taxon>Bivalvia</taxon>
        <taxon>Autobranchia</taxon>
        <taxon>Pteriomorphia</taxon>
        <taxon>Mytilida</taxon>
        <taxon>Mytiloidea</taxon>
        <taxon>Mytilidae</taxon>
        <taxon>Mytilinae</taxon>
        <taxon>Mytilus</taxon>
    </lineage>
</organism>
<protein>
    <recommendedName>
        <fullName evidence="1">Transposable element P transposase-like RNase H domain-containing protein</fullName>
    </recommendedName>
</protein>
<dbReference type="EMBL" id="CACVKT020009938">
    <property type="protein sequence ID" value="CAC5423969.1"/>
    <property type="molecule type" value="Genomic_DNA"/>
</dbReference>
<accession>A0A6J8ETL0</accession>
<gene>
    <name evidence="2" type="ORF">MCOR_55926</name>
</gene>